<organism evidence="2 3">
    <name type="scientific">Pseudomonas amygdali pv. mori str. 301020</name>
    <dbReference type="NCBI Taxonomy" id="629261"/>
    <lineage>
        <taxon>Bacteria</taxon>
        <taxon>Pseudomonadati</taxon>
        <taxon>Pseudomonadota</taxon>
        <taxon>Gammaproteobacteria</taxon>
        <taxon>Pseudomonadales</taxon>
        <taxon>Pseudomonadaceae</taxon>
        <taxon>Pseudomonas</taxon>
        <taxon>Pseudomonas amygdali</taxon>
    </lineage>
</organism>
<feature type="transmembrane region" description="Helical" evidence="1">
    <location>
        <begin position="61"/>
        <end position="78"/>
    </location>
</feature>
<evidence type="ECO:0000313" key="2">
    <source>
        <dbReference type="EMBL" id="EGH20696.1"/>
    </source>
</evidence>
<proteinExistence type="predicted"/>
<reference evidence="2 3" key="1">
    <citation type="journal article" date="2011" name="PLoS Pathog.">
        <title>Dynamic evolution of pathogenicity revealed by sequencing and comparative genomics of 19 Pseudomonas syringae isolates.</title>
        <authorList>
            <person name="Baltrus D.A."/>
            <person name="Nishimura M.T."/>
            <person name="Romanchuk A."/>
            <person name="Chang J.H."/>
            <person name="Mukhtar M.S."/>
            <person name="Cherkis K."/>
            <person name="Roach J."/>
            <person name="Grant S.R."/>
            <person name="Jones C.D."/>
            <person name="Dangl J.L."/>
        </authorList>
    </citation>
    <scope>NUCLEOTIDE SEQUENCE [LARGE SCALE GENOMIC DNA]</scope>
    <source>
        <strain evidence="2 3">301020</strain>
    </source>
</reference>
<comment type="caution">
    <text evidence="2">The sequence shown here is derived from an EMBL/GenBank/DDBJ whole genome shotgun (WGS) entry which is preliminary data.</text>
</comment>
<feature type="transmembrane region" description="Helical" evidence="1">
    <location>
        <begin position="98"/>
        <end position="118"/>
    </location>
</feature>
<evidence type="ECO:0000256" key="1">
    <source>
        <dbReference type="SAM" id="Phobius"/>
    </source>
</evidence>
<keyword evidence="1" id="KW-0812">Transmembrane</keyword>
<dbReference type="Proteomes" id="UP000003465">
    <property type="component" value="Unassembled WGS sequence"/>
</dbReference>
<keyword evidence="1" id="KW-0472">Membrane</keyword>
<dbReference type="AlphaFoldDB" id="A0A656G3Y0"/>
<dbReference type="EMBL" id="AEAG01000155">
    <property type="protein sequence ID" value="EGH20696.1"/>
    <property type="molecule type" value="Genomic_DNA"/>
</dbReference>
<keyword evidence="1" id="KW-1133">Transmembrane helix</keyword>
<name>A0A656G3Y0_PSEA0</name>
<sequence>MTSTMIGLLGGAILIPLFLTSIVIAVIAHKYVETIEAHLPNCSYIRTVREAYSGGGLLGKVMRGGVIALILMMPKLSARRGFVDEREIKNLPSHYKKLLVIPTVTSATLFIALALLKISSHLLE</sequence>
<protein>
    <submittedName>
        <fullName evidence="2">Uncharacterized protein</fullName>
    </submittedName>
</protein>
<gene>
    <name evidence="2" type="ORF">PSYMO_04023</name>
</gene>
<feature type="transmembrane region" description="Helical" evidence="1">
    <location>
        <begin position="7"/>
        <end position="28"/>
    </location>
</feature>
<evidence type="ECO:0000313" key="3">
    <source>
        <dbReference type="Proteomes" id="UP000003465"/>
    </source>
</evidence>
<accession>A0A656G3Y0</accession>